<feature type="binding site" evidence="6">
    <location>
        <position position="11"/>
    </location>
    <ligand>
        <name>Zn(2+)</name>
        <dbReference type="ChEBI" id="CHEBI:29105"/>
    </ligand>
</feature>
<dbReference type="SUPFAM" id="SSF57667">
    <property type="entry name" value="beta-beta-alpha zinc fingers"/>
    <property type="match status" value="2"/>
</dbReference>
<feature type="domain" description="C2H2-type" evidence="7">
    <location>
        <begin position="292"/>
        <end position="320"/>
    </location>
</feature>
<dbReference type="Gene3D" id="3.30.160.60">
    <property type="entry name" value="Classic Zinc Finger"/>
    <property type="match status" value="3"/>
</dbReference>
<reference evidence="9" key="2">
    <citation type="submission" date="2022-10" db="EMBL/GenBank/DDBJ databases">
        <authorList>
            <consortium name="ENA_rothamsted_submissions"/>
            <consortium name="culmorum"/>
            <person name="King R."/>
        </authorList>
    </citation>
    <scope>NUCLEOTIDE SEQUENCE</scope>
</reference>
<name>A0A9N9RRP2_9DIPT</name>
<keyword evidence="10" id="KW-1185">Reference proteome</keyword>
<dbReference type="EMBL" id="OU895878">
    <property type="protein sequence ID" value="CAG9802008.1"/>
    <property type="molecule type" value="Genomic_DNA"/>
</dbReference>
<gene>
    <name evidence="9" type="ORF">CHIRRI_LOCUS4924</name>
</gene>
<dbReference type="Pfam" id="PF00096">
    <property type="entry name" value="zf-C2H2"/>
    <property type="match status" value="3"/>
</dbReference>
<dbReference type="OrthoDB" id="654211at2759"/>
<feature type="binding site" evidence="6">
    <location>
        <position position="8"/>
    </location>
    <ligand>
        <name>Zn(2+)</name>
        <dbReference type="ChEBI" id="CHEBI:29105"/>
    </ligand>
</feature>
<dbReference type="PROSITE" id="PS00028">
    <property type="entry name" value="ZINC_FINGER_C2H2_1"/>
    <property type="match status" value="4"/>
</dbReference>
<evidence type="ECO:0000259" key="7">
    <source>
        <dbReference type="PROSITE" id="PS50157"/>
    </source>
</evidence>
<feature type="binding site" evidence="6">
    <location>
        <position position="52"/>
    </location>
    <ligand>
        <name>Zn(2+)</name>
        <dbReference type="ChEBI" id="CHEBI:29105"/>
    </ligand>
</feature>
<organism evidence="9 10">
    <name type="scientific">Chironomus riparius</name>
    <dbReference type="NCBI Taxonomy" id="315576"/>
    <lineage>
        <taxon>Eukaryota</taxon>
        <taxon>Metazoa</taxon>
        <taxon>Ecdysozoa</taxon>
        <taxon>Arthropoda</taxon>
        <taxon>Hexapoda</taxon>
        <taxon>Insecta</taxon>
        <taxon>Pterygota</taxon>
        <taxon>Neoptera</taxon>
        <taxon>Endopterygota</taxon>
        <taxon>Diptera</taxon>
        <taxon>Nematocera</taxon>
        <taxon>Chironomoidea</taxon>
        <taxon>Chironomidae</taxon>
        <taxon>Chironominae</taxon>
        <taxon>Chironomus</taxon>
    </lineage>
</organism>
<evidence type="ECO:0000256" key="3">
    <source>
        <dbReference type="ARBA" id="ARBA00022771"/>
    </source>
</evidence>
<dbReference type="PROSITE" id="PS51915">
    <property type="entry name" value="ZAD"/>
    <property type="match status" value="1"/>
</dbReference>
<dbReference type="Proteomes" id="UP001153620">
    <property type="component" value="Chromosome 2"/>
</dbReference>
<feature type="domain" description="C2H2-type" evidence="7">
    <location>
        <begin position="264"/>
        <end position="292"/>
    </location>
</feature>
<evidence type="ECO:0000256" key="1">
    <source>
        <dbReference type="ARBA" id="ARBA00022723"/>
    </source>
</evidence>
<keyword evidence="1 6" id="KW-0479">Metal-binding</keyword>
<dbReference type="SUPFAM" id="SSF57716">
    <property type="entry name" value="Glucocorticoid receptor-like (DNA-binding domain)"/>
    <property type="match status" value="1"/>
</dbReference>
<proteinExistence type="predicted"/>
<keyword evidence="2" id="KW-0677">Repeat</keyword>
<dbReference type="InterPro" id="IPR036236">
    <property type="entry name" value="Znf_C2H2_sf"/>
</dbReference>
<sequence>MARQDILCRICVKEKAPMIPILEDNALNIHEKLLKLLKIKVFEKSQLPNRICLECLSKLNNFNEFFIQSNENQVILQVLFNEKPELSEIVPPKMPIPKTEISTQTDPSERYFIIEELTSEDNEQPQIQIVTEDEISQEARDEENYDVTIEADNSFAIKDEQQMDLGLNVSKKRNRYDRFDCYLCNQQMAGNFLFLKHFATSHPKQEVRYQCYVCKGFVKKYRSYTRHLESHDEKRFECDVCNQKFSQKITLITHLSSHSTVKRFECTECNLSFKQNSSLFKHRKQKHTNEVPTCEQCNRTFVNKMTFEQHLKSKHNQESKDIACDNCKKKFASKSALAYHRLSNHTKSDQDIKCENCFEEFKNKIILARHKKKCGK</sequence>
<evidence type="ECO:0000256" key="2">
    <source>
        <dbReference type="ARBA" id="ARBA00022737"/>
    </source>
</evidence>
<dbReference type="Pfam" id="PF12171">
    <property type="entry name" value="zf-C2H2_jaz"/>
    <property type="match status" value="1"/>
</dbReference>
<evidence type="ECO:0000313" key="9">
    <source>
        <dbReference type="EMBL" id="CAG9802008.1"/>
    </source>
</evidence>
<dbReference type="PANTHER" id="PTHR24379">
    <property type="entry name" value="KRAB AND ZINC FINGER DOMAIN-CONTAINING"/>
    <property type="match status" value="1"/>
</dbReference>
<dbReference type="PROSITE" id="PS50157">
    <property type="entry name" value="ZINC_FINGER_C2H2_2"/>
    <property type="match status" value="4"/>
</dbReference>
<dbReference type="InterPro" id="IPR012934">
    <property type="entry name" value="Znf_AD"/>
</dbReference>
<dbReference type="SMART" id="SM00355">
    <property type="entry name" value="ZnF_C2H2"/>
    <property type="match status" value="7"/>
</dbReference>
<dbReference type="Pfam" id="PF07776">
    <property type="entry name" value="zf-AD"/>
    <property type="match status" value="1"/>
</dbReference>
<dbReference type="PANTHER" id="PTHR24379:SF121">
    <property type="entry name" value="C2H2-TYPE DOMAIN-CONTAINING PROTEIN"/>
    <property type="match status" value="1"/>
</dbReference>
<dbReference type="Gene3D" id="3.40.1800.20">
    <property type="match status" value="1"/>
</dbReference>
<dbReference type="SMART" id="SM00868">
    <property type="entry name" value="zf-AD"/>
    <property type="match status" value="1"/>
</dbReference>
<evidence type="ECO:0000259" key="8">
    <source>
        <dbReference type="PROSITE" id="PS51915"/>
    </source>
</evidence>
<feature type="domain" description="ZAD" evidence="8">
    <location>
        <begin position="6"/>
        <end position="79"/>
    </location>
</feature>
<feature type="domain" description="C2H2-type" evidence="7">
    <location>
        <begin position="322"/>
        <end position="350"/>
    </location>
</feature>
<accession>A0A9N9RRP2</accession>
<evidence type="ECO:0000256" key="4">
    <source>
        <dbReference type="ARBA" id="ARBA00022833"/>
    </source>
</evidence>
<protein>
    <submittedName>
        <fullName evidence="9">Uncharacterized protein</fullName>
    </submittedName>
</protein>
<dbReference type="InterPro" id="IPR022755">
    <property type="entry name" value="Znf_C2H2_jaz"/>
</dbReference>
<feature type="binding site" evidence="6">
    <location>
        <position position="55"/>
    </location>
    <ligand>
        <name>Zn(2+)</name>
        <dbReference type="ChEBI" id="CHEBI:29105"/>
    </ligand>
</feature>
<keyword evidence="4 6" id="KW-0862">Zinc</keyword>
<evidence type="ECO:0000256" key="5">
    <source>
        <dbReference type="PROSITE-ProRule" id="PRU00042"/>
    </source>
</evidence>
<dbReference type="FunFam" id="3.30.160.60:FF:000446">
    <property type="entry name" value="Zinc finger protein"/>
    <property type="match status" value="1"/>
</dbReference>
<dbReference type="InterPro" id="IPR013087">
    <property type="entry name" value="Znf_C2H2_type"/>
</dbReference>
<dbReference type="GO" id="GO:0008270">
    <property type="term" value="F:zinc ion binding"/>
    <property type="evidence" value="ECO:0007669"/>
    <property type="project" value="UniProtKB-UniRule"/>
</dbReference>
<dbReference type="AlphaFoldDB" id="A0A9N9RRP2"/>
<feature type="domain" description="C2H2-type" evidence="7">
    <location>
        <begin position="236"/>
        <end position="263"/>
    </location>
</feature>
<dbReference type="GO" id="GO:0005634">
    <property type="term" value="C:nucleus"/>
    <property type="evidence" value="ECO:0007669"/>
    <property type="project" value="InterPro"/>
</dbReference>
<reference evidence="9" key="1">
    <citation type="submission" date="2022-01" db="EMBL/GenBank/DDBJ databases">
        <authorList>
            <person name="King R."/>
        </authorList>
    </citation>
    <scope>NUCLEOTIDE SEQUENCE</scope>
</reference>
<evidence type="ECO:0000313" key="10">
    <source>
        <dbReference type="Proteomes" id="UP001153620"/>
    </source>
</evidence>
<evidence type="ECO:0000256" key="6">
    <source>
        <dbReference type="PROSITE-ProRule" id="PRU01263"/>
    </source>
</evidence>
<keyword evidence="3 5" id="KW-0863">Zinc-finger</keyword>